<accession>A0A367LBP2</accession>
<evidence type="ECO:0000256" key="5">
    <source>
        <dbReference type="SAM" id="MobiDB-lite"/>
    </source>
</evidence>
<proteinExistence type="predicted"/>
<protein>
    <submittedName>
        <fullName evidence="7">Heat-labile enterotoxin</fullName>
    </submittedName>
</protein>
<feature type="signal peptide" evidence="6">
    <location>
        <begin position="1"/>
        <end position="16"/>
    </location>
</feature>
<reference evidence="7 8" key="1">
    <citation type="journal article" date="2015" name="BMC Genomics">
        <title>Insights from the genome of Ophiocordyceps polyrhachis-furcata to pathogenicity and host specificity in insect fungi.</title>
        <authorList>
            <person name="Wichadakul D."/>
            <person name="Kobmoo N."/>
            <person name="Ingsriswang S."/>
            <person name="Tangphatsornruang S."/>
            <person name="Chantasingh D."/>
            <person name="Luangsa-ard J.J."/>
            <person name="Eurwilaichitr L."/>
        </authorList>
    </citation>
    <scope>NUCLEOTIDE SEQUENCE [LARGE SCALE GENOMIC DNA]</scope>
    <source>
        <strain evidence="7 8">BCC 54312</strain>
    </source>
</reference>
<evidence type="ECO:0000313" key="8">
    <source>
        <dbReference type="Proteomes" id="UP000253664"/>
    </source>
</evidence>
<organism evidence="7 8">
    <name type="scientific">Ophiocordyceps polyrhachis-furcata BCC 54312</name>
    <dbReference type="NCBI Taxonomy" id="1330021"/>
    <lineage>
        <taxon>Eukaryota</taxon>
        <taxon>Fungi</taxon>
        <taxon>Dikarya</taxon>
        <taxon>Ascomycota</taxon>
        <taxon>Pezizomycotina</taxon>
        <taxon>Sordariomycetes</taxon>
        <taxon>Hypocreomycetidae</taxon>
        <taxon>Hypocreales</taxon>
        <taxon>Ophiocordycipitaceae</taxon>
        <taxon>Ophiocordyceps</taxon>
    </lineage>
</organism>
<evidence type="ECO:0000256" key="2">
    <source>
        <dbReference type="ARBA" id="ARBA00022729"/>
    </source>
</evidence>
<feature type="compositionally biased region" description="Low complexity" evidence="5">
    <location>
        <begin position="330"/>
        <end position="344"/>
    </location>
</feature>
<evidence type="ECO:0000256" key="6">
    <source>
        <dbReference type="SAM" id="SignalP"/>
    </source>
</evidence>
<name>A0A367LBP2_9HYPO</name>
<dbReference type="GO" id="GO:0090729">
    <property type="term" value="F:toxin activity"/>
    <property type="evidence" value="ECO:0007669"/>
    <property type="project" value="UniProtKB-KW"/>
</dbReference>
<dbReference type="Gene3D" id="3.90.210.10">
    <property type="entry name" value="Heat-Labile Enterotoxin, subunit A"/>
    <property type="match status" value="2"/>
</dbReference>
<dbReference type="Pfam" id="PF01375">
    <property type="entry name" value="Enterotoxin_a"/>
    <property type="match status" value="1"/>
</dbReference>
<feature type="compositionally biased region" description="Low complexity" evidence="5">
    <location>
        <begin position="309"/>
        <end position="323"/>
    </location>
</feature>
<keyword evidence="4" id="KW-1015">Disulfide bond</keyword>
<comment type="caution">
    <text evidence="7">The sequence shown here is derived from an EMBL/GenBank/DDBJ whole genome shotgun (WGS) entry which is preliminary data.</text>
</comment>
<keyword evidence="2 6" id="KW-0732">Signal</keyword>
<dbReference type="SUPFAM" id="SSF56399">
    <property type="entry name" value="ADP-ribosylation"/>
    <property type="match status" value="1"/>
</dbReference>
<dbReference type="Proteomes" id="UP000253664">
    <property type="component" value="Unassembled WGS sequence"/>
</dbReference>
<sequence>MLALLLWLMSPGSGLASPQAPPGGTVPPQTAPPTAAEPVAAVEPPPTADVWVFFSSSYLSPGYVYQGGYRLREGYENFVSSFDITIPEDGRTPPAAFLPLYRTPNLALQHAPGSRWLYQVHASENMIDFGEEIWALGGVNVSQILGYYRLWGGAEYELPFDDLSDWMLHNNPEFDYTWWWTRRLSPYESWFWDSHNPRFSAEIFMNMLPEAAQAAIGWRGRFPLNFEARRPPFSSSSNSSSSGSDDYIDVEGIDGDDELEDDGSPKKRPMAWYAGDGQKAGPSRMVKERLDINRTEAWVKSLQDVDPRLLPTPVLSTPLSTPKPAKPRSKSNASSSSYSNLPYNVDNPVDRSEIQRNIEQGRLDPNSCMSILTTLLMLLLRRRGSRDHVRQKRENSCRELWERLDLLKKDPDLLMQKTSSSSSSSSSWPIPDIFNLSSVYDAEFALIRSDFSATTAQELGYLPAPAFDGIRQKKADWSIFNHYHGRTQKNESSAYLVATRNVDKGLNRNRQPDKATFVYVVQISNNFIPVGETLGIRQPEEYAVARQVSMRMMHGWLNMASGKYERNKAFVSFGFAGVCAPAQPQLAGFPVGDGSWLNPAYHRHGRGCLFVEQDSPEPSPKRLAEAMKSCTRENRLEILKRHGENFLRRLPCVAVEQLAVYMEIGDDGTTESVWAGFPFQNVLMFEAASAGASRWVGVDLEMSHRKGAVLLADMGDLEVLCSSKNWRDSWTLKSLKLRGKCTAPRPAVEYDHYDGMNEEFQNTDGVKRVVWKHRLLPSRWKDCEDCQVLYPTFHD</sequence>
<keyword evidence="1" id="KW-0800">Toxin</keyword>
<keyword evidence="8" id="KW-1185">Reference proteome</keyword>
<feature type="region of interest" description="Disordered" evidence="5">
    <location>
        <begin position="231"/>
        <end position="285"/>
    </location>
</feature>
<dbReference type="InterPro" id="IPR001144">
    <property type="entry name" value="Enterotoxin_A"/>
</dbReference>
<evidence type="ECO:0000256" key="3">
    <source>
        <dbReference type="ARBA" id="ARBA00023026"/>
    </source>
</evidence>
<gene>
    <name evidence="7" type="ORF">L249_7550</name>
</gene>
<feature type="region of interest" description="Disordered" evidence="5">
    <location>
        <begin position="309"/>
        <end position="348"/>
    </location>
</feature>
<evidence type="ECO:0000313" key="7">
    <source>
        <dbReference type="EMBL" id="RCI11837.1"/>
    </source>
</evidence>
<feature type="region of interest" description="Disordered" evidence="5">
    <location>
        <begin position="16"/>
        <end position="40"/>
    </location>
</feature>
<dbReference type="AlphaFoldDB" id="A0A367LBP2"/>
<feature type="compositionally biased region" description="Acidic residues" evidence="5">
    <location>
        <begin position="246"/>
        <end position="262"/>
    </location>
</feature>
<evidence type="ECO:0000256" key="4">
    <source>
        <dbReference type="ARBA" id="ARBA00023157"/>
    </source>
</evidence>
<dbReference type="OrthoDB" id="4923592at2759"/>
<feature type="compositionally biased region" description="Low complexity" evidence="5">
    <location>
        <begin position="234"/>
        <end position="245"/>
    </location>
</feature>
<feature type="compositionally biased region" description="Pro residues" evidence="5">
    <location>
        <begin position="19"/>
        <end position="31"/>
    </location>
</feature>
<evidence type="ECO:0000256" key="1">
    <source>
        <dbReference type="ARBA" id="ARBA00022656"/>
    </source>
</evidence>
<feature type="chain" id="PRO_5016875349" evidence="6">
    <location>
        <begin position="17"/>
        <end position="795"/>
    </location>
</feature>
<dbReference type="EMBL" id="LKCN02000010">
    <property type="protein sequence ID" value="RCI11837.1"/>
    <property type="molecule type" value="Genomic_DNA"/>
</dbReference>
<keyword evidence="3" id="KW-0843">Virulence</keyword>